<reference evidence="1" key="1">
    <citation type="submission" date="2018-05" db="EMBL/GenBank/DDBJ databases">
        <authorList>
            <person name="Lanie J.A."/>
            <person name="Ng W.-L."/>
            <person name="Kazmierczak K.M."/>
            <person name="Andrzejewski T.M."/>
            <person name="Davidsen T.M."/>
            <person name="Wayne K.J."/>
            <person name="Tettelin H."/>
            <person name="Glass J.I."/>
            <person name="Rusch D."/>
            <person name="Podicherti R."/>
            <person name="Tsui H.-C.T."/>
            <person name="Winkler M.E."/>
        </authorList>
    </citation>
    <scope>NUCLEOTIDE SEQUENCE</scope>
</reference>
<name>A0A381UWK1_9ZZZZ</name>
<proteinExistence type="predicted"/>
<gene>
    <name evidence="1" type="ORF">METZ01_LOCUS85363</name>
</gene>
<protein>
    <recommendedName>
        <fullName evidence="2">NAD-dependent epimerase/dehydratase domain-containing protein</fullName>
    </recommendedName>
</protein>
<organism evidence="1">
    <name type="scientific">marine metagenome</name>
    <dbReference type="NCBI Taxonomy" id="408172"/>
    <lineage>
        <taxon>unclassified sequences</taxon>
        <taxon>metagenomes</taxon>
        <taxon>ecological metagenomes</taxon>
    </lineage>
</organism>
<dbReference type="EMBL" id="UINC01007293">
    <property type="protein sequence ID" value="SVA32509.1"/>
    <property type="molecule type" value="Genomic_DNA"/>
</dbReference>
<evidence type="ECO:0008006" key="2">
    <source>
        <dbReference type="Google" id="ProtNLM"/>
    </source>
</evidence>
<dbReference type="AlphaFoldDB" id="A0A381UWK1"/>
<evidence type="ECO:0000313" key="1">
    <source>
        <dbReference type="EMBL" id="SVA32509.1"/>
    </source>
</evidence>
<accession>A0A381UWK1</accession>
<sequence>MSILITGSSSYIGTELCGHLQAAPSIDKMISTEVLPPRETFEN</sequence>